<evidence type="ECO:0000313" key="2">
    <source>
        <dbReference type="Proteomes" id="UP000019335"/>
    </source>
</evidence>
<name>W7U834_9STRA</name>
<dbReference type="AlphaFoldDB" id="W7U834"/>
<reference evidence="1 2" key="1">
    <citation type="journal article" date="2014" name="Mol. Plant">
        <title>Chromosome Scale Genome Assembly and Transcriptome Profiling of Nannochloropsis gaditana in Nitrogen Depletion.</title>
        <authorList>
            <person name="Corteggiani Carpinelli E."/>
            <person name="Telatin A."/>
            <person name="Vitulo N."/>
            <person name="Forcato C."/>
            <person name="D'Angelo M."/>
            <person name="Schiavon R."/>
            <person name="Vezzi A."/>
            <person name="Giacometti G.M."/>
            <person name="Morosinotto T."/>
            <person name="Valle G."/>
        </authorList>
    </citation>
    <scope>NUCLEOTIDE SEQUENCE [LARGE SCALE GENOMIC DNA]</scope>
    <source>
        <strain evidence="1 2">B-31</strain>
    </source>
</reference>
<gene>
    <name evidence="1" type="ORF">Naga_100024g12</name>
</gene>
<protein>
    <submittedName>
        <fullName evidence="1">Uncharacterized protein</fullName>
    </submittedName>
</protein>
<evidence type="ECO:0000313" key="1">
    <source>
        <dbReference type="EMBL" id="EWM29089.1"/>
    </source>
</evidence>
<dbReference type="EMBL" id="AZIL01000178">
    <property type="protein sequence ID" value="EWM29089.1"/>
    <property type="molecule type" value="Genomic_DNA"/>
</dbReference>
<keyword evidence="2" id="KW-1185">Reference proteome</keyword>
<proteinExistence type="predicted"/>
<accession>W7U834</accession>
<comment type="caution">
    <text evidence="1">The sequence shown here is derived from an EMBL/GenBank/DDBJ whole genome shotgun (WGS) entry which is preliminary data.</text>
</comment>
<sequence length="66" mass="7870">MEPSCVHIYRKYFLTEHEVNWMERAENHEWSARGPIKAKFDNAFRPSILSFLRTSTFTLSLALFTF</sequence>
<organism evidence="1 2">
    <name type="scientific">Nannochloropsis gaditana</name>
    <dbReference type="NCBI Taxonomy" id="72520"/>
    <lineage>
        <taxon>Eukaryota</taxon>
        <taxon>Sar</taxon>
        <taxon>Stramenopiles</taxon>
        <taxon>Ochrophyta</taxon>
        <taxon>Eustigmatophyceae</taxon>
        <taxon>Eustigmatales</taxon>
        <taxon>Monodopsidaceae</taxon>
        <taxon>Nannochloropsis</taxon>
    </lineage>
</organism>
<dbReference type="Proteomes" id="UP000019335">
    <property type="component" value="Chromosome 3"/>
</dbReference>